<dbReference type="GO" id="GO:0000727">
    <property type="term" value="P:double-strand break repair via break-induced replication"/>
    <property type="evidence" value="ECO:0007669"/>
    <property type="project" value="TreeGrafter"/>
</dbReference>
<sequence length="739" mass="80727">MDFGRDKELLIDFFENFSGVVKDASGTERSNVFKYCDQLQEIANRERKTLEIDLDDVVAYCPDPELAARVEGNAAQYLELAAAAADAAMPPPSRADLPEDVFDVLMEQRKRAEELTRVQMEVDGRTAAPDARMRLPPALLRRYDVVVRPRTDREPLALRGVGASHVGRLVSFRGVVTQIGDVRPLLRIATYLDDETGLEFYQEVTGRTFTPLAEAPPEVRALHGGRSDLHLQTRGSKFVRYQECKVQELPEEVPQGSTPRTLRVHLRGELTRSVKPGDAVRVAGIFLPEPYAGPRGALRASLLTQTYVEAMSVERGKRSYQEMELDAGTRREIEALTAAGDVYGRLASSIAPEIWGHEDVKRVLLLAMVGGVTRRLPDGMKLRGDVHVCLMGDPGVAKSQLLRYVCHVTPRAVYTTGKGSSGVGLTAAVVRDATTGEMVLEGGALVMADRGVACIDEFDKMEEADRTAIHEVMEQQSVSIAKAGIATTLNTRTTLLAAANPAFGRYDTRRSPAENINLPAALLSRFDVLWLILDRPSLDTDLALAQHVLCVHRDGVAPRRAGAQPLPAALLRAYIAEAKRHEPVVPNSLADYIAAVYAEMRAEEAAAEVPHSYTTARTLLSVVRIAQALARLRFADAVEQSDVDEALRLLRMSKASLLDDARAGDAAPADPVSAVFSRIRQLAERTRAASLTWAQILDSLGGAHKTEHVRQCLVDYAAINVWQLEGADGPTPTLHLAPA</sequence>
<evidence type="ECO:0000256" key="3">
    <source>
        <dbReference type="ARBA" id="ARBA00022741"/>
    </source>
</evidence>
<dbReference type="PROSITE" id="PS00847">
    <property type="entry name" value="MCM_1"/>
    <property type="match status" value="1"/>
</dbReference>
<dbReference type="EMBL" id="JASFZW010000005">
    <property type="protein sequence ID" value="KAK2078021.1"/>
    <property type="molecule type" value="Genomic_DNA"/>
</dbReference>
<dbReference type="InterPro" id="IPR031327">
    <property type="entry name" value="MCM"/>
</dbReference>
<dbReference type="GO" id="GO:0016787">
    <property type="term" value="F:hydrolase activity"/>
    <property type="evidence" value="ECO:0007669"/>
    <property type="project" value="UniProtKB-KW"/>
</dbReference>
<dbReference type="GO" id="GO:0006271">
    <property type="term" value="P:DNA strand elongation involved in DNA replication"/>
    <property type="evidence" value="ECO:0007669"/>
    <property type="project" value="TreeGrafter"/>
</dbReference>
<evidence type="ECO:0000256" key="2">
    <source>
        <dbReference type="ARBA" id="ARBA00022705"/>
    </source>
</evidence>
<evidence type="ECO:0000256" key="6">
    <source>
        <dbReference type="ARBA" id="ARBA00022840"/>
    </source>
</evidence>
<gene>
    <name evidence="12" type="primary">MCM7</name>
    <name evidence="14" type="ORF">QBZ16_003889</name>
</gene>
<dbReference type="PANTHER" id="PTHR11630:SF26">
    <property type="entry name" value="DNA REPLICATION LICENSING FACTOR MCM7"/>
    <property type="match status" value="1"/>
</dbReference>
<dbReference type="InterPro" id="IPR018525">
    <property type="entry name" value="MCM_CS"/>
</dbReference>
<dbReference type="Proteomes" id="UP001255856">
    <property type="component" value="Unassembled WGS sequence"/>
</dbReference>
<dbReference type="Pfam" id="PF14551">
    <property type="entry name" value="MCM_N"/>
    <property type="match status" value="1"/>
</dbReference>
<comment type="similarity">
    <text evidence="11">Belongs to the MCM family.</text>
</comment>
<evidence type="ECO:0000256" key="4">
    <source>
        <dbReference type="ARBA" id="ARBA00022801"/>
    </source>
</evidence>
<dbReference type="SUPFAM" id="SSF52540">
    <property type="entry name" value="P-loop containing nucleoside triphosphate hydrolases"/>
    <property type="match status" value="1"/>
</dbReference>
<dbReference type="InterPro" id="IPR001208">
    <property type="entry name" value="MCM_dom"/>
</dbReference>
<keyword evidence="2 12" id="KW-0235">DNA replication</keyword>
<keyword evidence="9 12" id="KW-0131">Cell cycle</keyword>
<comment type="caution">
    <text evidence="14">The sequence shown here is derived from an EMBL/GenBank/DDBJ whole genome shotgun (WGS) entry which is preliminary data.</text>
</comment>
<keyword evidence="15" id="KW-1185">Reference proteome</keyword>
<dbReference type="SMART" id="SM00382">
    <property type="entry name" value="AAA"/>
    <property type="match status" value="1"/>
</dbReference>
<keyword evidence="7 11" id="KW-0238">DNA-binding</keyword>
<dbReference type="GO" id="GO:0005524">
    <property type="term" value="F:ATP binding"/>
    <property type="evidence" value="ECO:0007669"/>
    <property type="project" value="UniProtKB-KW"/>
</dbReference>
<keyword evidence="6 11" id="KW-0067">ATP-binding</keyword>
<evidence type="ECO:0000313" key="14">
    <source>
        <dbReference type="EMBL" id="KAK2078021.1"/>
    </source>
</evidence>
<comment type="subcellular location">
    <subcellularLocation>
        <location evidence="1 12">Nucleus</location>
    </subcellularLocation>
</comment>
<dbReference type="InterPro" id="IPR027417">
    <property type="entry name" value="P-loop_NTPase"/>
</dbReference>
<feature type="domain" description="MCM C-terminal AAA(+) ATPase" evidence="13">
    <location>
        <begin position="342"/>
        <end position="548"/>
    </location>
</feature>
<evidence type="ECO:0000259" key="13">
    <source>
        <dbReference type="PROSITE" id="PS50051"/>
    </source>
</evidence>
<evidence type="ECO:0000313" key="15">
    <source>
        <dbReference type="Proteomes" id="UP001255856"/>
    </source>
</evidence>
<dbReference type="PRINTS" id="PR01657">
    <property type="entry name" value="MCMFAMILY"/>
</dbReference>
<protein>
    <recommendedName>
        <fullName evidence="12">DNA replication licensing factor MCM7</fullName>
        <ecNumber evidence="12">3.6.4.12</ecNumber>
    </recommendedName>
</protein>
<dbReference type="Pfam" id="PF17207">
    <property type="entry name" value="MCM_OB"/>
    <property type="match status" value="1"/>
</dbReference>
<evidence type="ECO:0000256" key="12">
    <source>
        <dbReference type="RuleBase" id="RU365012"/>
    </source>
</evidence>
<dbReference type="GO" id="GO:0042555">
    <property type="term" value="C:MCM complex"/>
    <property type="evidence" value="ECO:0007669"/>
    <property type="project" value="InterPro"/>
</dbReference>
<evidence type="ECO:0000256" key="10">
    <source>
        <dbReference type="ARBA" id="ARBA00047995"/>
    </source>
</evidence>
<comment type="catalytic activity">
    <reaction evidence="10 12">
        <text>ATP + H2O = ADP + phosphate + H(+)</text>
        <dbReference type="Rhea" id="RHEA:13065"/>
        <dbReference type="ChEBI" id="CHEBI:15377"/>
        <dbReference type="ChEBI" id="CHEBI:15378"/>
        <dbReference type="ChEBI" id="CHEBI:30616"/>
        <dbReference type="ChEBI" id="CHEBI:43474"/>
        <dbReference type="ChEBI" id="CHEBI:456216"/>
        <dbReference type="EC" id="3.6.4.12"/>
    </reaction>
</comment>
<dbReference type="Gene3D" id="3.30.1640.10">
    <property type="entry name" value="mini-chromosome maintenance (MCM) complex, chain A, domain 1"/>
    <property type="match status" value="1"/>
</dbReference>
<dbReference type="InterPro" id="IPR041562">
    <property type="entry name" value="MCM_lid"/>
</dbReference>
<dbReference type="InterPro" id="IPR008050">
    <property type="entry name" value="MCM7"/>
</dbReference>
<accession>A0AAD9IGK2</accession>
<keyword evidence="4 12" id="KW-0378">Hydrolase</keyword>
<dbReference type="GO" id="GO:0017116">
    <property type="term" value="F:single-stranded DNA helicase activity"/>
    <property type="evidence" value="ECO:0007669"/>
    <property type="project" value="TreeGrafter"/>
</dbReference>
<dbReference type="PANTHER" id="PTHR11630">
    <property type="entry name" value="DNA REPLICATION LICENSING FACTOR MCM FAMILY MEMBER"/>
    <property type="match status" value="1"/>
</dbReference>
<evidence type="ECO:0000256" key="8">
    <source>
        <dbReference type="ARBA" id="ARBA00023242"/>
    </source>
</evidence>
<dbReference type="Pfam" id="PF17855">
    <property type="entry name" value="MCM_lid"/>
    <property type="match status" value="1"/>
</dbReference>
<dbReference type="Gene3D" id="2.40.50.140">
    <property type="entry name" value="Nucleic acid-binding proteins"/>
    <property type="match status" value="1"/>
</dbReference>
<evidence type="ECO:0000256" key="9">
    <source>
        <dbReference type="ARBA" id="ARBA00023306"/>
    </source>
</evidence>
<comment type="function">
    <text evidence="12">Acts as component of the MCM2-7 complex (MCM complex) which is the replicative helicase essential for 'once per cell cycle' DNA replication initiation and elongation in eukaryotic cells. The active ATPase sites in the MCM2-7 ring are formed through the interaction surfaces of two neighboring subunits such that a critical structure of a conserved arginine finger motif is provided in trans relative to the ATP-binding site of the Walker A box of the adjacent subunit. The six ATPase active sites, however, are likely to contribute differentially to the complex helicase activity.</text>
</comment>
<dbReference type="GO" id="GO:0005634">
    <property type="term" value="C:nucleus"/>
    <property type="evidence" value="ECO:0007669"/>
    <property type="project" value="UniProtKB-SubCell"/>
</dbReference>
<dbReference type="GO" id="GO:0003697">
    <property type="term" value="F:single-stranded DNA binding"/>
    <property type="evidence" value="ECO:0007669"/>
    <property type="project" value="TreeGrafter"/>
</dbReference>
<evidence type="ECO:0000256" key="5">
    <source>
        <dbReference type="ARBA" id="ARBA00022806"/>
    </source>
</evidence>
<evidence type="ECO:0000256" key="1">
    <source>
        <dbReference type="ARBA" id="ARBA00004123"/>
    </source>
</evidence>
<dbReference type="SMART" id="SM00350">
    <property type="entry name" value="MCM"/>
    <property type="match status" value="1"/>
</dbReference>
<dbReference type="PROSITE" id="PS50051">
    <property type="entry name" value="MCM_2"/>
    <property type="match status" value="1"/>
</dbReference>
<organism evidence="14 15">
    <name type="scientific">Prototheca wickerhamii</name>
    <dbReference type="NCBI Taxonomy" id="3111"/>
    <lineage>
        <taxon>Eukaryota</taxon>
        <taxon>Viridiplantae</taxon>
        <taxon>Chlorophyta</taxon>
        <taxon>core chlorophytes</taxon>
        <taxon>Trebouxiophyceae</taxon>
        <taxon>Chlorellales</taxon>
        <taxon>Chlorellaceae</taxon>
        <taxon>Prototheca</taxon>
    </lineage>
</organism>
<evidence type="ECO:0000256" key="7">
    <source>
        <dbReference type="ARBA" id="ARBA00023125"/>
    </source>
</evidence>
<dbReference type="InterPro" id="IPR003593">
    <property type="entry name" value="AAA+_ATPase"/>
</dbReference>
<dbReference type="Pfam" id="PF00493">
    <property type="entry name" value="MCM"/>
    <property type="match status" value="1"/>
</dbReference>
<dbReference type="Gene3D" id="3.40.50.300">
    <property type="entry name" value="P-loop containing nucleotide triphosphate hydrolases"/>
    <property type="match status" value="1"/>
</dbReference>
<keyword evidence="3 11" id="KW-0547">Nucleotide-binding</keyword>
<dbReference type="AlphaFoldDB" id="A0AAD9IGK2"/>
<dbReference type="FunFam" id="3.40.50.300:FF:000826">
    <property type="entry name" value="Replicative DNA helicase Mcm"/>
    <property type="match status" value="1"/>
</dbReference>
<dbReference type="GO" id="GO:0006270">
    <property type="term" value="P:DNA replication initiation"/>
    <property type="evidence" value="ECO:0007669"/>
    <property type="project" value="InterPro"/>
</dbReference>
<dbReference type="SUPFAM" id="SSF50249">
    <property type="entry name" value="Nucleic acid-binding proteins"/>
    <property type="match status" value="1"/>
</dbReference>
<dbReference type="InterPro" id="IPR012340">
    <property type="entry name" value="NA-bd_OB-fold"/>
</dbReference>
<dbReference type="EC" id="3.6.4.12" evidence="12"/>
<dbReference type="PRINTS" id="PR01663">
    <property type="entry name" value="MCMPROTEIN7"/>
</dbReference>
<keyword evidence="5 12" id="KW-0347">Helicase</keyword>
<keyword evidence="8 12" id="KW-0539">Nucleus</keyword>
<reference evidence="14" key="1">
    <citation type="submission" date="2021-01" db="EMBL/GenBank/DDBJ databases">
        <authorList>
            <person name="Eckstrom K.M.E."/>
        </authorList>
    </citation>
    <scope>NUCLEOTIDE SEQUENCE</scope>
    <source>
        <strain evidence="14">UVCC 0001</strain>
    </source>
</reference>
<evidence type="ECO:0000256" key="11">
    <source>
        <dbReference type="RuleBase" id="RU004070"/>
    </source>
</evidence>
<dbReference type="InterPro" id="IPR033762">
    <property type="entry name" value="MCM_OB"/>
</dbReference>
<proteinExistence type="inferred from homology"/>
<dbReference type="InterPro" id="IPR027925">
    <property type="entry name" value="MCM_N"/>
</dbReference>
<name>A0AAD9IGK2_PROWI</name>